<evidence type="ECO:0000313" key="4">
    <source>
        <dbReference type="Proteomes" id="UP000034543"/>
    </source>
</evidence>
<dbReference type="Proteomes" id="UP000034543">
    <property type="component" value="Unassembled WGS sequence"/>
</dbReference>
<comment type="caution">
    <text evidence="3">The sequence shown here is derived from an EMBL/GenBank/DDBJ whole genome shotgun (WGS) entry which is preliminary data.</text>
</comment>
<dbReference type="EMBL" id="LCFB01000031">
    <property type="protein sequence ID" value="KKS83816.1"/>
    <property type="molecule type" value="Genomic_DNA"/>
</dbReference>
<protein>
    <recommendedName>
        <fullName evidence="2">EamA domain-containing protein</fullName>
    </recommendedName>
</protein>
<feature type="transmembrane region" description="Helical" evidence="1">
    <location>
        <begin position="123"/>
        <end position="140"/>
    </location>
</feature>
<keyword evidence="1" id="KW-0812">Transmembrane</keyword>
<reference evidence="3 4" key="1">
    <citation type="journal article" date="2015" name="Nature">
        <title>rRNA introns, odd ribosomes, and small enigmatic genomes across a large radiation of phyla.</title>
        <authorList>
            <person name="Brown C.T."/>
            <person name="Hug L.A."/>
            <person name="Thomas B.C."/>
            <person name="Sharon I."/>
            <person name="Castelle C.J."/>
            <person name="Singh A."/>
            <person name="Wilkins M.J."/>
            <person name="Williams K.H."/>
            <person name="Banfield J.F."/>
        </authorList>
    </citation>
    <scope>NUCLEOTIDE SEQUENCE [LARGE SCALE GENOMIC DNA]</scope>
</reference>
<evidence type="ECO:0000259" key="2">
    <source>
        <dbReference type="Pfam" id="PF00892"/>
    </source>
</evidence>
<dbReference type="SUPFAM" id="SSF103481">
    <property type="entry name" value="Multidrug resistance efflux transporter EmrE"/>
    <property type="match status" value="1"/>
</dbReference>
<name>A0A0G1EL98_9BACT</name>
<feature type="transmembrane region" description="Helical" evidence="1">
    <location>
        <begin position="6"/>
        <end position="22"/>
    </location>
</feature>
<organism evidence="3 4">
    <name type="scientific">Candidatus Gottesmanbacteria bacterium GW2011_GWA1_43_11</name>
    <dbReference type="NCBI Taxonomy" id="1618436"/>
    <lineage>
        <taxon>Bacteria</taxon>
        <taxon>Candidatus Gottesmaniibacteriota</taxon>
    </lineage>
</organism>
<feature type="transmembrane region" description="Helical" evidence="1">
    <location>
        <begin position="34"/>
        <end position="52"/>
    </location>
</feature>
<evidence type="ECO:0000313" key="3">
    <source>
        <dbReference type="EMBL" id="KKS83816.1"/>
    </source>
</evidence>
<accession>A0A0G1EL98</accession>
<dbReference type="InterPro" id="IPR000620">
    <property type="entry name" value="EamA_dom"/>
</dbReference>
<dbReference type="GO" id="GO:0016020">
    <property type="term" value="C:membrane"/>
    <property type="evidence" value="ECO:0007669"/>
    <property type="project" value="InterPro"/>
</dbReference>
<proteinExistence type="predicted"/>
<feature type="domain" description="EamA" evidence="2">
    <location>
        <begin position="4"/>
        <end position="140"/>
    </location>
</feature>
<dbReference type="Pfam" id="PF00892">
    <property type="entry name" value="EamA"/>
    <property type="match status" value="1"/>
</dbReference>
<feature type="transmembrane region" description="Helical" evidence="1">
    <location>
        <begin position="97"/>
        <end position="117"/>
    </location>
</feature>
<feature type="transmembrane region" description="Helical" evidence="1">
    <location>
        <begin position="72"/>
        <end position="90"/>
    </location>
</feature>
<keyword evidence="1" id="KW-1133">Transmembrane helix</keyword>
<gene>
    <name evidence="3" type="ORF">UV59_C0031G0003</name>
</gene>
<sequence>MKTVGVVYAILSAVFWGLVYTIDQKVLEKTSPFALLFINSVFVLIISLPLLIVDPQSIKTIFSSGRQNLGLIFLAVVLSALANYLIFASIKVLGASIASSFEIAYPFFVILFSALIFKSGINVQFLIGSVLIFLGSLIIIKFS</sequence>
<evidence type="ECO:0000256" key="1">
    <source>
        <dbReference type="SAM" id="Phobius"/>
    </source>
</evidence>
<keyword evidence="1" id="KW-0472">Membrane</keyword>
<dbReference type="InterPro" id="IPR037185">
    <property type="entry name" value="EmrE-like"/>
</dbReference>
<dbReference type="AlphaFoldDB" id="A0A0G1EL98"/>